<organism evidence="1 2">
    <name type="scientific">Xylaria curta</name>
    <dbReference type="NCBI Taxonomy" id="42375"/>
    <lineage>
        <taxon>Eukaryota</taxon>
        <taxon>Fungi</taxon>
        <taxon>Dikarya</taxon>
        <taxon>Ascomycota</taxon>
        <taxon>Pezizomycotina</taxon>
        <taxon>Sordariomycetes</taxon>
        <taxon>Xylariomycetidae</taxon>
        <taxon>Xylariales</taxon>
        <taxon>Xylariaceae</taxon>
        <taxon>Xylaria</taxon>
    </lineage>
</organism>
<dbReference type="EMBL" id="JAPDGR010000659">
    <property type="protein sequence ID" value="KAJ2988353.1"/>
    <property type="molecule type" value="Genomic_DNA"/>
</dbReference>
<sequence length="798" mass="87754">MAAAAKASVGDTPSNDNDKPQTAHIARLVVVVLRSRGPYSIPRRRLVFSPSRPSMSIGRSSKVHTKGYIPAIDNAWFENPVMSRQHAKLFANFDNNPPVIYITDEKSFHGTFISTISGSYNQEKIANNEPFKLTHGDTIRFGIDILRCDKTYPPCTVDFFIEKIAQKPDDPPQRGFTVPDEVDDEDEDHEDCEDSNDLTMAAVRSRPAQDDFEASVVANGRCVDHTNPYIILPPRAAKFSTAGSSVCGNASTIVIDSLSESTTHPSNTEQSTADPDTPRPCEFDNSSQAPAHLDLESHTSLQTLLVSSDDEGMFVYRDDSSNEDSDMESEEDWQSESDVSLATTEELSELADLDDPSQTHDDISIVEDQRDFFLGYEEDLDDDLSIEPYYEESVQSFDPDEEEDDNEATKGLSNDQPRVQSPVPLSTKTDQPFHYGTMPSAPPFDHHPLLLSAYENSHNRDPSPSDAALFKCRPLLDTSSSDIRAQKLGERSGKFEFFEAREKNRAAIEQHECTVTSSAGKDGLLDIQSDGGASVAVAVHTTSRSPSPSLSCAEETTALPKVTEDNVPQRSPEVPDTSSIKLGDDDTNQYSAWTASGYRFINNPTNNCLNELPLARRTEPDMTSAYSFQRSMRAMKVETTSGTRRLPIQDLLAQEPKQFQIVSQRPPELIASNDLPASSSSTPTKRPYEEAFDQGDDSTTSRCAGRIIAHCSPRIAKAKDQETRHDNVHIPVTQEKLAALGVTDQDIPTEPTVVFVQPEAPRPAKKMRLATVAAQVVACVALGSAATFSYLVNTAPVF</sequence>
<comment type="caution">
    <text evidence="1">The sequence shown here is derived from an EMBL/GenBank/DDBJ whole genome shotgun (WGS) entry which is preliminary data.</text>
</comment>
<name>A0ACC1P8D0_9PEZI</name>
<proteinExistence type="predicted"/>
<accession>A0ACC1P8D0</accession>
<dbReference type="Proteomes" id="UP001143856">
    <property type="component" value="Unassembled WGS sequence"/>
</dbReference>
<reference evidence="1" key="1">
    <citation type="submission" date="2022-10" db="EMBL/GenBank/DDBJ databases">
        <title>Genome Sequence of Xylaria curta.</title>
        <authorList>
            <person name="Buettner E."/>
        </authorList>
    </citation>
    <scope>NUCLEOTIDE SEQUENCE</scope>
    <source>
        <strain evidence="1">Babe10</strain>
    </source>
</reference>
<keyword evidence="2" id="KW-1185">Reference proteome</keyword>
<evidence type="ECO:0000313" key="2">
    <source>
        <dbReference type="Proteomes" id="UP001143856"/>
    </source>
</evidence>
<protein>
    <submittedName>
        <fullName evidence="1">Uncharacterized protein</fullName>
    </submittedName>
</protein>
<evidence type="ECO:0000313" key="1">
    <source>
        <dbReference type="EMBL" id="KAJ2988353.1"/>
    </source>
</evidence>
<gene>
    <name evidence="1" type="ORF">NUW58_g4021</name>
</gene>